<dbReference type="GO" id="GO:0032259">
    <property type="term" value="P:methylation"/>
    <property type="evidence" value="ECO:0007669"/>
    <property type="project" value="UniProtKB-KW"/>
</dbReference>
<dbReference type="PROSITE" id="PS50890">
    <property type="entry name" value="PUA"/>
    <property type="match status" value="1"/>
</dbReference>
<evidence type="ECO:0000256" key="6">
    <source>
        <dbReference type="ARBA" id="ARBA00038091"/>
    </source>
</evidence>
<comment type="similarity">
    <text evidence="6">Belongs to the methyltransferase superfamily. RlmI family.</text>
</comment>
<feature type="domain" description="S-adenosylmethionine-dependent methyltransferase" evidence="7">
    <location>
        <begin position="181"/>
        <end position="338"/>
    </location>
</feature>
<dbReference type="PATRIC" id="fig|1618995.3.peg.608"/>
<dbReference type="GO" id="GO:0003723">
    <property type="term" value="F:RNA binding"/>
    <property type="evidence" value="ECO:0007669"/>
    <property type="project" value="InterPro"/>
</dbReference>
<dbReference type="CDD" id="cd21153">
    <property type="entry name" value="PUA_RlmI"/>
    <property type="match status" value="1"/>
</dbReference>
<evidence type="ECO:0000256" key="3">
    <source>
        <dbReference type="ARBA" id="ARBA00022603"/>
    </source>
</evidence>
<keyword evidence="2" id="KW-0963">Cytoplasm</keyword>
<dbReference type="EMBL" id="LBWG01000011">
    <property type="protein sequence ID" value="KKR04201.1"/>
    <property type="molecule type" value="Genomic_DNA"/>
</dbReference>
<keyword evidence="5" id="KW-0949">S-adenosyl-L-methionine</keyword>
<organism evidence="9 10">
    <name type="scientific">Candidatus Uhrbacteria bacterium GW2011_GWF2_39_13</name>
    <dbReference type="NCBI Taxonomy" id="1618995"/>
    <lineage>
        <taxon>Bacteria</taxon>
        <taxon>Candidatus Uhriibacteriota</taxon>
    </lineage>
</organism>
<dbReference type="InterPro" id="IPR019614">
    <property type="entry name" value="SAM-dep_methyl-trfase"/>
</dbReference>
<dbReference type="AlphaFoldDB" id="A0A0G0MUV1"/>
<dbReference type="CDD" id="cd11572">
    <property type="entry name" value="RlmI_M_like"/>
    <property type="match status" value="1"/>
</dbReference>
<dbReference type="GO" id="GO:0005737">
    <property type="term" value="C:cytoplasm"/>
    <property type="evidence" value="ECO:0007669"/>
    <property type="project" value="UniProtKB-SubCell"/>
</dbReference>
<evidence type="ECO:0000256" key="5">
    <source>
        <dbReference type="ARBA" id="ARBA00022691"/>
    </source>
</evidence>
<dbReference type="Gene3D" id="3.40.50.150">
    <property type="entry name" value="Vaccinia Virus protein VP39"/>
    <property type="match status" value="1"/>
</dbReference>
<evidence type="ECO:0000256" key="4">
    <source>
        <dbReference type="ARBA" id="ARBA00022679"/>
    </source>
</evidence>
<evidence type="ECO:0000313" key="9">
    <source>
        <dbReference type="EMBL" id="KKR04201.1"/>
    </source>
</evidence>
<gene>
    <name evidence="9" type="ORF">UT30_C0011G0047</name>
</gene>
<dbReference type="GO" id="GO:0008168">
    <property type="term" value="F:methyltransferase activity"/>
    <property type="evidence" value="ECO:0007669"/>
    <property type="project" value="UniProtKB-KW"/>
</dbReference>
<dbReference type="InterPro" id="IPR029063">
    <property type="entry name" value="SAM-dependent_MTases_sf"/>
</dbReference>
<dbReference type="Pfam" id="PF17785">
    <property type="entry name" value="PUA_3"/>
    <property type="match status" value="1"/>
</dbReference>
<dbReference type="InterPro" id="IPR041532">
    <property type="entry name" value="RlmI-like_PUA"/>
</dbReference>
<dbReference type="SUPFAM" id="SSF88697">
    <property type="entry name" value="PUA domain-like"/>
    <property type="match status" value="1"/>
</dbReference>
<dbReference type="Proteomes" id="UP000033935">
    <property type="component" value="Unassembled WGS sequence"/>
</dbReference>
<accession>A0A0G0MUV1</accession>
<dbReference type="SUPFAM" id="SSF53335">
    <property type="entry name" value="S-adenosyl-L-methionine-dependent methyltransferases"/>
    <property type="match status" value="1"/>
</dbReference>
<dbReference type="InterPro" id="IPR036974">
    <property type="entry name" value="PUA_sf"/>
</dbReference>
<dbReference type="Gene3D" id="2.30.130.10">
    <property type="entry name" value="PUA domain"/>
    <property type="match status" value="1"/>
</dbReference>
<dbReference type="Pfam" id="PF10672">
    <property type="entry name" value="Methyltrans_SAM"/>
    <property type="match status" value="1"/>
</dbReference>
<dbReference type="PANTHER" id="PTHR42873">
    <property type="entry name" value="RIBOSOMAL RNA LARGE SUBUNIT METHYLTRANSFERASE"/>
    <property type="match status" value="1"/>
</dbReference>
<dbReference type="Gene3D" id="3.30.750.80">
    <property type="entry name" value="RNA methyltransferase domain (HRMD) like"/>
    <property type="match status" value="1"/>
</dbReference>
<evidence type="ECO:0000256" key="2">
    <source>
        <dbReference type="ARBA" id="ARBA00022490"/>
    </source>
</evidence>
<feature type="domain" description="RlmI-like PUA" evidence="8">
    <location>
        <begin position="5"/>
        <end position="68"/>
    </location>
</feature>
<dbReference type="CDD" id="cd02440">
    <property type="entry name" value="AdoMet_MTases"/>
    <property type="match status" value="1"/>
</dbReference>
<evidence type="ECO:0000259" key="8">
    <source>
        <dbReference type="Pfam" id="PF17785"/>
    </source>
</evidence>
<comment type="caution">
    <text evidence="9">The sequence shown here is derived from an EMBL/GenBank/DDBJ whole genome shotgun (WGS) entry which is preliminary data.</text>
</comment>
<dbReference type="PANTHER" id="PTHR42873:SF1">
    <property type="entry name" value="S-ADENOSYLMETHIONINE-DEPENDENT METHYLTRANSFERASE DOMAIN-CONTAINING PROTEIN"/>
    <property type="match status" value="1"/>
</dbReference>
<name>A0A0G0MUV1_9BACT</name>
<dbReference type="InterPro" id="IPR015947">
    <property type="entry name" value="PUA-like_sf"/>
</dbReference>
<keyword evidence="4 9" id="KW-0808">Transferase</keyword>
<evidence type="ECO:0000313" key="10">
    <source>
        <dbReference type="Proteomes" id="UP000033935"/>
    </source>
</evidence>
<evidence type="ECO:0000259" key="7">
    <source>
        <dbReference type="Pfam" id="PF10672"/>
    </source>
</evidence>
<comment type="subcellular location">
    <subcellularLocation>
        <location evidence="1">Cytoplasm</location>
    </subcellularLocation>
</comment>
<keyword evidence="3 9" id="KW-0489">Methyltransferase</keyword>
<sequence length="398" mass="43941">MYPTLTLLEGKESSVIFGHPWIFSGALQKSSKSVPHGSFVHVLNFNGEIIATGSYSSHGSIAVRVFDRQEVMIDSSWLERRLRQCLVRRKLMGFGPGTLTTGYRLVFGESDGIPGLVVDCYEETIVFQIATAALDRLRDQIVKALVAVFSPNVLIERSDIASRSEEGLEDVVKVHLGEDPGAVSFLENGVMFSTEPFTGQKTGFFLDQKNLRQWILEHSSVFKGGKVLNVFSYTGSAGIVAMKSGAQKVLNVDSSQTALEGCLAQAQLNDLRAGVFDIQKADGFQFLSQAPERSCDVVIVDPPALIKSRRDTEEGKKAYHFLNRAAMRLVKDGGVLITSSCSHFLSEEDFIFLLRRGSIQTGCRLETLAALGQSMDHPTSIYFPESKYLKTFCFQVNR</sequence>
<protein>
    <submittedName>
        <fullName evidence="9">Methyltransferase small</fullName>
    </submittedName>
</protein>
<reference evidence="9 10" key="1">
    <citation type="journal article" date="2015" name="Nature">
        <title>rRNA introns, odd ribosomes, and small enigmatic genomes across a large radiation of phyla.</title>
        <authorList>
            <person name="Brown C.T."/>
            <person name="Hug L.A."/>
            <person name="Thomas B.C."/>
            <person name="Sharon I."/>
            <person name="Castelle C.J."/>
            <person name="Singh A."/>
            <person name="Wilkins M.J."/>
            <person name="Williams K.H."/>
            <person name="Banfield J.F."/>
        </authorList>
    </citation>
    <scope>NUCLEOTIDE SEQUENCE [LARGE SCALE GENOMIC DNA]</scope>
</reference>
<proteinExistence type="inferred from homology"/>
<evidence type="ECO:0000256" key="1">
    <source>
        <dbReference type="ARBA" id="ARBA00004496"/>
    </source>
</evidence>